<accession>A0A4P6KUL0</accession>
<feature type="chain" id="PRO_5020489418" evidence="1">
    <location>
        <begin position="27"/>
        <end position="216"/>
    </location>
</feature>
<organism evidence="3 4">
    <name type="scientific">Pseudoduganella lutea</name>
    <dbReference type="NCBI Taxonomy" id="321985"/>
    <lineage>
        <taxon>Bacteria</taxon>
        <taxon>Pseudomonadati</taxon>
        <taxon>Pseudomonadota</taxon>
        <taxon>Betaproteobacteria</taxon>
        <taxon>Burkholderiales</taxon>
        <taxon>Oxalobacteraceae</taxon>
        <taxon>Telluria group</taxon>
        <taxon>Pseudoduganella</taxon>
    </lineage>
</organism>
<dbReference type="EMBL" id="CP035913">
    <property type="protein sequence ID" value="QBE62507.1"/>
    <property type="molecule type" value="Genomic_DNA"/>
</dbReference>
<keyword evidence="1" id="KW-0732">Signal</keyword>
<gene>
    <name evidence="3" type="ORF">EWM63_05580</name>
</gene>
<dbReference type="RefSeq" id="WP_130185642.1">
    <property type="nucleotide sequence ID" value="NZ_CP035913.1"/>
</dbReference>
<dbReference type="OrthoDB" id="8756107at2"/>
<sequence length="216" mass="21831">MLSTILKLRTAVAALALVFGSSAALADTTFAVSIDTTMFGNTGWIDFQYNPAIPGVSPATAVTLSGFQGFDPGAAVETTSQVSGSLASGYVIGNGETFNSLFHAVNYGQVLSFDVTFAGDNVDLSGGAYGSLFGVWAYDADVTATLGASSAADGRLLDITWAPATAPGGSGTFNAVSYSDAASISAVPEPSSWLMLGIGGLLVAGAAYRNRRTNAA</sequence>
<evidence type="ECO:0000256" key="1">
    <source>
        <dbReference type="SAM" id="SignalP"/>
    </source>
</evidence>
<keyword evidence="4" id="KW-1185">Reference proteome</keyword>
<feature type="domain" description="Ice-binding protein C-terminal" evidence="2">
    <location>
        <begin position="186"/>
        <end position="212"/>
    </location>
</feature>
<dbReference type="NCBIfam" id="NF038129">
    <property type="entry name" value="PEP_NF038129"/>
    <property type="match status" value="1"/>
</dbReference>
<dbReference type="AlphaFoldDB" id="A0A4P6KUL0"/>
<dbReference type="Proteomes" id="UP000290637">
    <property type="component" value="Chromosome"/>
</dbReference>
<dbReference type="KEGG" id="plue:EWM63_05580"/>
<protein>
    <submittedName>
        <fullName evidence="3">PEP-CTERM sorting domain-containing protein</fullName>
    </submittedName>
</protein>
<proteinExistence type="predicted"/>
<reference evidence="3 4" key="1">
    <citation type="submission" date="2019-02" db="EMBL/GenBank/DDBJ databases">
        <title>Draft Genome Sequences of Six Type Strains of the Genus Massilia.</title>
        <authorList>
            <person name="Miess H."/>
            <person name="Frediansyhah A."/>
            <person name="Gross H."/>
        </authorList>
    </citation>
    <scope>NUCLEOTIDE SEQUENCE [LARGE SCALE GENOMIC DNA]</scope>
    <source>
        <strain evidence="3 4">DSM 17473</strain>
    </source>
</reference>
<feature type="signal peptide" evidence="1">
    <location>
        <begin position="1"/>
        <end position="26"/>
    </location>
</feature>
<evidence type="ECO:0000259" key="2">
    <source>
        <dbReference type="Pfam" id="PF07589"/>
    </source>
</evidence>
<dbReference type="InterPro" id="IPR013424">
    <property type="entry name" value="Ice-binding_C"/>
</dbReference>
<dbReference type="NCBIfam" id="TIGR02595">
    <property type="entry name" value="PEP_CTERM"/>
    <property type="match status" value="1"/>
</dbReference>
<dbReference type="Pfam" id="PF07589">
    <property type="entry name" value="PEP-CTERM"/>
    <property type="match status" value="1"/>
</dbReference>
<evidence type="ECO:0000313" key="3">
    <source>
        <dbReference type="EMBL" id="QBE62507.1"/>
    </source>
</evidence>
<name>A0A4P6KUL0_9BURK</name>
<evidence type="ECO:0000313" key="4">
    <source>
        <dbReference type="Proteomes" id="UP000290637"/>
    </source>
</evidence>